<dbReference type="EMBL" id="GGEC01037628">
    <property type="protein sequence ID" value="MBX18112.1"/>
    <property type="molecule type" value="Transcribed_RNA"/>
</dbReference>
<sequence length="25" mass="2819">MFNQEHEIAGQAENGIEKTVFRQAA</sequence>
<feature type="region of interest" description="Disordered" evidence="1">
    <location>
        <begin position="1"/>
        <end position="25"/>
    </location>
</feature>
<reference evidence="2" key="1">
    <citation type="submission" date="2018-02" db="EMBL/GenBank/DDBJ databases">
        <title>Rhizophora mucronata_Transcriptome.</title>
        <authorList>
            <person name="Meera S.P."/>
            <person name="Sreeshan A."/>
            <person name="Augustine A."/>
        </authorList>
    </citation>
    <scope>NUCLEOTIDE SEQUENCE</scope>
    <source>
        <tissue evidence="2">Leaf</tissue>
    </source>
</reference>
<evidence type="ECO:0000256" key="1">
    <source>
        <dbReference type="SAM" id="MobiDB-lite"/>
    </source>
</evidence>
<name>A0A2P2LJG0_RHIMU</name>
<organism evidence="2">
    <name type="scientific">Rhizophora mucronata</name>
    <name type="common">Asiatic mangrove</name>
    <dbReference type="NCBI Taxonomy" id="61149"/>
    <lineage>
        <taxon>Eukaryota</taxon>
        <taxon>Viridiplantae</taxon>
        <taxon>Streptophyta</taxon>
        <taxon>Embryophyta</taxon>
        <taxon>Tracheophyta</taxon>
        <taxon>Spermatophyta</taxon>
        <taxon>Magnoliopsida</taxon>
        <taxon>eudicotyledons</taxon>
        <taxon>Gunneridae</taxon>
        <taxon>Pentapetalae</taxon>
        <taxon>rosids</taxon>
        <taxon>fabids</taxon>
        <taxon>Malpighiales</taxon>
        <taxon>Rhizophoraceae</taxon>
        <taxon>Rhizophora</taxon>
    </lineage>
</organism>
<accession>A0A2P2LJG0</accession>
<dbReference type="AlphaFoldDB" id="A0A2P2LJG0"/>
<protein>
    <submittedName>
        <fullName evidence="2">Uncharacterized protein</fullName>
    </submittedName>
</protein>
<proteinExistence type="predicted"/>
<feature type="compositionally biased region" description="Basic and acidic residues" evidence="1">
    <location>
        <begin position="15"/>
        <end position="25"/>
    </location>
</feature>
<evidence type="ECO:0000313" key="2">
    <source>
        <dbReference type="EMBL" id="MBX18112.1"/>
    </source>
</evidence>